<dbReference type="AlphaFoldDB" id="A0AAV5UZD3"/>
<keyword evidence="3" id="KW-1185">Reference proteome</keyword>
<evidence type="ECO:0000256" key="1">
    <source>
        <dbReference type="SAM" id="Phobius"/>
    </source>
</evidence>
<evidence type="ECO:0000313" key="2">
    <source>
        <dbReference type="EMBL" id="GMT11533.1"/>
    </source>
</evidence>
<protein>
    <recommendedName>
        <fullName evidence="4">G protein-coupled receptor</fullName>
    </recommendedName>
</protein>
<dbReference type="EMBL" id="BTSY01000001">
    <property type="protein sequence ID" value="GMT11533.1"/>
    <property type="molecule type" value="Genomic_DNA"/>
</dbReference>
<feature type="transmembrane region" description="Helical" evidence="1">
    <location>
        <begin position="6"/>
        <end position="29"/>
    </location>
</feature>
<evidence type="ECO:0008006" key="4">
    <source>
        <dbReference type="Google" id="ProtNLM"/>
    </source>
</evidence>
<keyword evidence="1" id="KW-0812">Transmembrane</keyword>
<feature type="non-terminal residue" evidence="2">
    <location>
        <position position="1"/>
    </location>
</feature>
<gene>
    <name evidence="2" type="ORF">PFISCL1PPCAC_2830</name>
</gene>
<feature type="transmembrane region" description="Helical" evidence="1">
    <location>
        <begin position="88"/>
        <end position="108"/>
    </location>
</feature>
<feature type="transmembrane region" description="Helical" evidence="1">
    <location>
        <begin position="49"/>
        <end position="68"/>
    </location>
</feature>
<organism evidence="2 3">
    <name type="scientific">Pristionchus fissidentatus</name>
    <dbReference type="NCBI Taxonomy" id="1538716"/>
    <lineage>
        <taxon>Eukaryota</taxon>
        <taxon>Metazoa</taxon>
        <taxon>Ecdysozoa</taxon>
        <taxon>Nematoda</taxon>
        <taxon>Chromadorea</taxon>
        <taxon>Rhabditida</taxon>
        <taxon>Rhabditina</taxon>
        <taxon>Diplogasteromorpha</taxon>
        <taxon>Diplogasteroidea</taxon>
        <taxon>Neodiplogasteridae</taxon>
        <taxon>Pristionchus</taxon>
    </lineage>
</organism>
<accession>A0AAV5UZD3</accession>
<name>A0AAV5UZD3_9BILA</name>
<dbReference type="Proteomes" id="UP001432322">
    <property type="component" value="Unassembled WGS sequence"/>
</dbReference>
<feature type="non-terminal residue" evidence="2">
    <location>
        <position position="131"/>
    </location>
</feature>
<evidence type="ECO:0000313" key="3">
    <source>
        <dbReference type="Proteomes" id="UP001432322"/>
    </source>
</evidence>
<sequence length="131" mass="14476">QKTTAILSLLHSSYAIPAIVLSVMIVRKLRGIKASSMSQAIQTGKQDHLVWYTVACAVIQVLKCTSVAARSVLLMTHVEGAYAMSKSIVFPMNLLYINSPTFLLVYFSSNVRRRLSYMVMGRSDPGVYSLT</sequence>
<reference evidence="2" key="1">
    <citation type="submission" date="2023-10" db="EMBL/GenBank/DDBJ databases">
        <title>Genome assembly of Pristionchus species.</title>
        <authorList>
            <person name="Yoshida K."/>
            <person name="Sommer R.J."/>
        </authorList>
    </citation>
    <scope>NUCLEOTIDE SEQUENCE</scope>
    <source>
        <strain evidence="2">RS5133</strain>
    </source>
</reference>
<keyword evidence="1" id="KW-0472">Membrane</keyword>
<proteinExistence type="predicted"/>
<keyword evidence="1" id="KW-1133">Transmembrane helix</keyword>
<comment type="caution">
    <text evidence="2">The sequence shown here is derived from an EMBL/GenBank/DDBJ whole genome shotgun (WGS) entry which is preliminary data.</text>
</comment>